<dbReference type="AlphaFoldDB" id="A0A163J5K3"/>
<dbReference type="GO" id="GO:0019005">
    <property type="term" value="C:SCF ubiquitin ligase complex"/>
    <property type="evidence" value="ECO:0007669"/>
    <property type="project" value="TreeGrafter"/>
</dbReference>
<proteinExistence type="predicted"/>
<dbReference type="Proteomes" id="UP000078561">
    <property type="component" value="Unassembled WGS sequence"/>
</dbReference>
<protein>
    <recommendedName>
        <fullName evidence="2">F-box domain-containing protein</fullName>
    </recommendedName>
</protein>
<dbReference type="SUPFAM" id="SSF81383">
    <property type="entry name" value="F-box domain"/>
    <property type="match status" value="1"/>
</dbReference>
<gene>
    <name evidence="3" type="primary">ABSGL_02802.1 scaffold 3929</name>
</gene>
<dbReference type="SUPFAM" id="SSF52047">
    <property type="entry name" value="RNI-like"/>
    <property type="match status" value="1"/>
</dbReference>
<dbReference type="InterPro" id="IPR036047">
    <property type="entry name" value="F-box-like_dom_sf"/>
</dbReference>
<feature type="compositionally biased region" description="Basic residues" evidence="1">
    <location>
        <begin position="60"/>
        <end position="73"/>
    </location>
</feature>
<feature type="region of interest" description="Disordered" evidence="1">
    <location>
        <begin position="48"/>
        <end position="73"/>
    </location>
</feature>
<organism evidence="3">
    <name type="scientific">Absidia glauca</name>
    <name type="common">Pin mould</name>
    <dbReference type="NCBI Taxonomy" id="4829"/>
    <lineage>
        <taxon>Eukaryota</taxon>
        <taxon>Fungi</taxon>
        <taxon>Fungi incertae sedis</taxon>
        <taxon>Mucoromycota</taxon>
        <taxon>Mucoromycotina</taxon>
        <taxon>Mucoromycetes</taxon>
        <taxon>Mucorales</taxon>
        <taxon>Cunninghamellaceae</taxon>
        <taxon>Absidia</taxon>
    </lineage>
</organism>
<feature type="region of interest" description="Disordered" evidence="1">
    <location>
        <begin position="326"/>
        <end position="356"/>
    </location>
</feature>
<dbReference type="Gene3D" id="1.20.1280.50">
    <property type="match status" value="1"/>
</dbReference>
<dbReference type="Gene3D" id="3.80.10.10">
    <property type="entry name" value="Ribonuclease Inhibitor"/>
    <property type="match status" value="1"/>
</dbReference>
<feature type="domain" description="F-box" evidence="2">
    <location>
        <begin position="78"/>
        <end position="139"/>
    </location>
</feature>
<reference evidence="3" key="1">
    <citation type="submission" date="2016-04" db="EMBL/GenBank/DDBJ databases">
        <authorList>
            <person name="Evans L.H."/>
            <person name="Alamgir A."/>
            <person name="Owens N."/>
            <person name="Weber N.D."/>
            <person name="Virtaneva K."/>
            <person name="Barbian K."/>
            <person name="Babar A."/>
            <person name="Rosenke K."/>
        </authorList>
    </citation>
    <scope>NUCLEOTIDE SEQUENCE [LARGE SCALE GENOMIC DNA]</scope>
    <source>
        <strain evidence="3">CBS 101.48</strain>
    </source>
</reference>
<dbReference type="InterPro" id="IPR032675">
    <property type="entry name" value="LRR_dom_sf"/>
</dbReference>
<keyword evidence="4" id="KW-1185">Reference proteome</keyword>
<dbReference type="InParanoid" id="A0A163J5K3"/>
<dbReference type="GO" id="GO:0031146">
    <property type="term" value="P:SCF-dependent proteasomal ubiquitin-dependent protein catabolic process"/>
    <property type="evidence" value="ECO:0007669"/>
    <property type="project" value="TreeGrafter"/>
</dbReference>
<evidence type="ECO:0000313" key="3">
    <source>
        <dbReference type="EMBL" id="SAL97315.1"/>
    </source>
</evidence>
<dbReference type="PANTHER" id="PTHR13318">
    <property type="entry name" value="PARTNER OF PAIRED, ISOFORM B-RELATED"/>
    <property type="match status" value="1"/>
</dbReference>
<dbReference type="EMBL" id="LT551723">
    <property type="protein sequence ID" value="SAL97315.1"/>
    <property type="molecule type" value="Genomic_DNA"/>
</dbReference>
<dbReference type="PROSITE" id="PS50181">
    <property type="entry name" value="FBOX"/>
    <property type="match status" value="1"/>
</dbReference>
<dbReference type="Pfam" id="PF12937">
    <property type="entry name" value="F-box-like"/>
    <property type="match status" value="1"/>
</dbReference>
<evidence type="ECO:0000313" key="4">
    <source>
        <dbReference type="Proteomes" id="UP000078561"/>
    </source>
</evidence>
<dbReference type="OrthoDB" id="421226at2759"/>
<dbReference type="STRING" id="4829.A0A163J5K3"/>
<dbReference type="PANTHER" id="PTHR13318:SF190">
    <property type="entry name" value="PARTNER OF PAIRED, ISOFORM B"/>
    <property type="match status" value="1"/>
</dbReference>
<evidence type="ECO:0000259" key="2">
    <source>
        <dbReference type="PROSITE" id="PS50181"/>
    </source>
</evidence>
<sequence>MAATTEKQTRLYTAICFIVVWLDTIARNYLRIKALWDAVVLVARSPSHPYPQRHSSHDSIRRRHHQQQRPIRRQQRQLDYISQLPNELLQLILENTGTSTDWFHCTRVCQRWHLLVTPLLWKAPILSSPSTSDRLWRSMRLPKYGHSIQIIQRLDYSKQHHPLLASILKYCPNLTTLEVIGSPPPAEYPYLARCLPRLTDLILIDNDTLTDEALVMMAMQSRRHRLSSLKRIDFVGCRKITHTGVHALLSQSSLHQLNLTDCSRVSGQVLHHLSPGLQHLDVTRIGALMHTDIQALVTSCPSLVSLGLGRSRSLLLAHLQYRARMDEEATHSPTPHRPLSRSRSSSPFYTKTPSSSTTDALASLLDMLQQQRPHHQHSSDQVSSASVDLILSHLPHLKSLDLSHWPCLKEQRKPTVLETTSCRLDPLV</sequence>
<evidence type="ECO:0000256" key="1">
    <source>
        <dbReference type="SAM" id="MobiDB-lite"/>
    </source>
</evidence>
<accession>A0A163J5K3</accession>
<name>A0A163J5K3_ABSGL</name>
<dbReference type="InterPro" id="IPR001810">
    <property type="entry name" value="F-box_dom"/>
</dbReference>